<evidence type="ECO:0000313" key="1">
    <source>
        <dbReference type="EMBL" id="MCZ8380350.1"/>
    </source>
</evidence>
<keyword evidence="2" id="KW-1185">Reference proteome</keyword>
<sequence length="57" mass="6167">MTSNDLRQFLQDPVIADYISRMTAQAPPLSARQRAALIELLRPVQITLDGCPGGDAA</sequence>
<organism evidence="1 2">
    <name type="scientific">Mycobacterium hippophais</name>
    <dbReference type="NCBI Taxonomy" id="3016340"/>
    <lineage>
        <taxon>Bacteria</taxon>
        <taxon>Bacillati</taxon>
        <taxon>Actinomycetota</taxon>
        <taxon>Actinomycetes</taxon>
        <taxon>Mycobacteriales</taxon>
        <taxon>Mycobacteriaceae</taxon>
        <taxon>Mycobacterium</taxon>
    </lineage>
</organism>
<dbReference type="Proteomes" id="UP001142153">
    <property type="component" value="Unassembled WGS sequence"/>
</dbReference>
<comment type="caution">
    <text evidence="1">The sequence shown here is derived from an EMBL/GenBank/DDBJ whole genome shotgun (WGS) entry which is preliminary data.</text>
</comment>
<evidence type="ECO:0000313" key="2">
    <source>
        <dbReference type="Proteomes" id="UP001142153"/>
    </source>
</evidence>
<reference evidence="1" key="1">
    <citation type="submission" date="2022-12" db="EMBL/GenBank/DDBJ databases">
        <authorList>
            <person name="Deng Y."/>
            <person name="Zhang Y.-Q."/>
        </authorList>
    </citation>
    <scope>NUCLEOTIDE SEQUENCE</scope>
    <source>
        <strain evidence="1">CPCC 205372</strain>
    </source>
</reference>
<accession>A0ABT4PUV1</accession>
<proteinExistence type="predicted"/>
<name>A0ABT4PUV1_9MYCO</name>
<dbReference type="EMBL" id="JAPZPY010000007">
    <property type="protein sequence ID" value="MCZ8380350.1"/>
    <property type="molecule type" value="Genomic_DNA"/>
</dbReference>
<protein>
    <submittedName>
        <fullName evidence="1">Uncharacterized protein</fullName>
    </submittedName>
</protein>
<dbReference type="RefSeq" id="WP_269894998.1">
    <property type="nucleotide sequence ID" value="NZ_JAPZPY010000007.1"/>
</dbReference>
<gene>
    <name evidence="1" type="ORF">O6P37_15890</name>
</gene>